<dbReference type="InterPro" id="IPR032675">
    <property type="entry name" value="LRR_dom_sf"/>
</dbReference>
<keyword evidence="2" id="KW-0677">Repeat</keyword>
<dbReference type="EMBL" id="GDJX01006408">
    <property type="protein sequence ID" value="JAT61528.1"/>
    <property type="molecule type" value="Transcribed_RNA"/>
</dbReference>
<dbReference type="AlphaFoldDB" id="A0A1D1Z3P5"/>
<dbReference type="InterPro" id="IPR001611">
    <property type="entry name" value="Leu-rich_rpt"/>
</dbReference>
<dbReference type="InterPro" id="IPR053213">
    <property type="entry name" value="RLP29"/>
</dbReference>
<keyword evidence="1" id="KW-0433">Leucine-rich repeat</keyword>
<dbReference type="Pfam" id="PF00560">
    <property type="entry name" value="LRR_1"/>
    <property type="match status" value="3"/>
</dbReference>
<dbReference type="Gene3D" id="3.80.10.10">
    <property type="entry name" value="Ribonuclease Inhibitor"/>
    <property type="match status" value="2"/>
</dbReference>
<evidence type="ECO:0000256" key="2">
    <source>
        <dbReference type="ARBA" id="ARBA00022737"/>
    </source>
</evidence>
<dbReference type="PANTHER" id="PTHR48009">
    <property type="entry name" value="LEUCINE-RICH REPEAT (LRR) FAMILY PROTEIN"/>
    <property type="match status" value="1"/>
</dbReference>
<evidence type="ECO:0000313" key="4">
    <source>
        <dbReference type="EMBL" id="JAT61528.1"/>
    </source>
</evidence>
<feature type="domain" description="Leucine-rich repeat-containing N-terminal plant-type" evidence="3">
    <location>
        <begin position="61"/>
        <end position="101"/>
    </location>
</feature>
<name>A0A1D1Z3P5_9ARAE</name>
<dbReference type="Pfam" id="PF13855">
    <property type="entry name" value="LRR_8"/>
    <property type="match status" value="1"/>
</dbReference>
<sequence length="430" mass="45798">ASGVVRRVLTRTRMGGSALGGRKWTLTSSRTRSSASPPILCSVVLLVAHSVTAPAAAMLHPADFLALQFIRKAMDDLPGSSFFASWDFTADPCAFSGVVCSGDHVVTLSLGDPLASSPGLSGHLDPALGRLSALEELSLVPGRVVGPLPPAVGQLTRLRFLALGRNFLSGTIPTELGSLRLLGTLDLSFNQLTGDIPAALAGMPALSNLILCHNHLSGGVPPFTSPSLVRLDLKRNNLTGGVPALPASLQYLSLAGNRLTGPVDGALSRLARLTHLDLGMNQLTGPIPPCVFSFPIADLRLQRNRFYGPVRPEAATAVAVTTVDLSYNRLSGEVPPALAVARRLYLNNNRFTGEVAAGFWERLLQREMEVLYLQHNFLTGMEMDPAAEMPASSSLCLQYNCMVPPPQNTCPVKAGRQRTRPTAQCVEWKG</sequence>
<dbReference type="FunFam" id="3.80.10.10:FF:000383">
    <property type="entry name" value="Leucine-rich repeat receptor protein kinase EMS1"/>
    <property type="match status" value="1"/>
</dbReference>
<protein>
    <submittedName>
        <fullName evidence="4">DNA-damage-repair/toleration protein DRT100</fullName>
    </submittedName>
</protein>
<dbReference type="Pfam" id="PF08263">
    <property type="entry name" value="LRRNT_2"/>
    <property type="match status" value="1"/>
</dbReference>
<dbReference type="SUPFAM" id="SSF52058">
    <property type="entry name" value="L domain-like"/>
    <property type="match status" value="1"/>
</dbReference>
<dbReference type="PANTHER" id="PTHR48009:SF4">
    <property type="entry name" value="LEUCINE-RICH REPEAT (LRR) FAMILY PROTEIN"/>
    <property type="match status" value="1"/>
</dbReference>
<dbReference type="InterPro" id="IPR013210">
    <property type="entry name" value="LRR_N_plant-typ"/>
</dbReference>
<accession>A0A1D1Z3P5</accession>
<proteinExistence type="predicted"/>
<gene>
    <name evidence="4" type="primary">DRT100_0</name>
    <name evidence="4" type="ORF">g.30284</name>
</gene>
<evidence type="ECO:0000256" key="1">
    <source>
        <dbReference type="ARBA" id="ARBA00022614"/>
    </source>
</evidence>
<evidence type="ECO:0000259" key="3">
    <source>
        <dbReference type="Pfam" id="PF08263"/>
    </source>
</evidence>
<reference evidence="4" key="1">
    <citation type="submission" date="2015-07" db="EMBL/GenBank/DDBJ databases">
        <title>Transcriptome Assembly of Anthurium amnicola.</title>
        <authorList>
            <person name="Suzuki J."/>
        </authorList>
    </citation>
    <scope>NUCLEOTIDE SEQUENCE</scope>
</reference>
<organism evidence="4">
    <name type="scientific">Anthurium amnicola</name>
    <dbReference type="NCBI Taxonomy" id="1678845"/>
    <lineage>
        <taxon>Eukaryota</taxon>
        <taxon>Viridiplantae</taxon>
        <taxon>Streptophyta</taxon>
        <taxon>Embryophyta</taxon>
        <taxon>Tracheophyta</taxon>
        <taxon>Spermatophyta</taxon>
        <taxon>Magnoliopsida</taxon>
        <taxon>Liliopsida</taxon>
        <taxon>Araceae</taxon>
        <taxon>Pothoideae</taxon>
        <taxon>Potheae</taxon>
        <taxon>Anthurium</taxon>
    </lineage>
</organism>
<feature type="non-terminal residue" evidence="4">
    <location>
        <position position="1"/>
    </location>
</feature>